<dbReference type="PROSITE" id="PS00688">
    <property type="entry name" value="SIGMA54_INTERACT_3"/>
    <property type="match status" value="1"/>
</dbReference>
<keyword evidence="1" id="KW-0547">Nucleotide-binding</keyword>
<dbReference type="InterPro" id="IPR009057">
    <property type="entry name" value="Homeodomain-like_sf"/>
</dbReference>
<dbReference type="InterPro" id="IPR003018">
    <property type="entry name" value="GAF"/>
</dbReference>
<dbReference type="InterPro" id="IPR025662">
    <property type="entry name" value="Sigma_54_int_dom_ATP-bd_1"/>
</dbReference>
<keyword evidence="4" id="KW-0238">DNA-binding</keyword>
<dbReference type="InterPro" id="IPR025943">
    <property type="entry name" value="Sigma_54_int_dom_ATP-bd_2"/>
</dbReference>
<dbReference type="FunFam" id="3.40.50.300:FF:000006">
    <property type="entry name" value="DNA-binding transcriptional regulator NtrC"/>
    <property type="match status" value="1"/>
</dbReference>
<dbReference type="GO" id="GO:0005524">
    <property type="term" value="F:ATP binding"/>
    <property type="evidence" value="ECO:0007669"/>
    <property type="project" value="UniProtKB-KW"/>
</dbReference>
<dbReference type="InterPro" id="IPR027417">
    <property type="entry name" value="P-loop_NTPase"/>
</dbReference>
<dbReference type="InterPro" id="IPR002078">
    <property type="entry name" value="Sigma_54_int"/>
</dbReference>
<dbReference type="FunFam" id="1.10.8.60:FF:000014">
    <property type="entry name" value="DNA-binding transcriptional regulator NtrC"/>
    <property type="match status" value="1"/>
</dbReference>
<dbReference type="SUPFAM" id="SSF55781">
    <property type="entry name" value="GAF domain-like"/>
    <property type="match status" value="1"/>
</dbReference>
<dbReference type="GO" id="GO:0043565">
    <property type="term" value="F:sequence-specific DNA binding"/>
    <property type="evidence" value="ECO:0007669"/>
    <property type="project" value="InterPro"/>
</dbReference>
<keyword evidence="3" id="KW-0805">Transcription regulation</keyword>
<keyword evidence="6" id="KW-0804">Transcription</keyword>
<dbReference type="EMBL" id="UINC01002066">
    <property type="protein sequence ID" value="SUZ92525.1"/>
    <property type="molecule type" value="Genomic_DNA"/>
</dbReference>
<dbReference type="Pfam" id="PF00158">
    <property type="entry name" value="Sigma54_activat"/>
    <property type="match status" value="1"/>
</dbReference>
<dbReference type="PANTHER" id="PTHR32071">
    <property type="entry name" value="TRANSCRIPTIONAL REGULATORY PROTEIN"/>
    <property type="match status" value="1"/>
</dbReference>
<protein>
    <recommendedName>
        <fullName evidence="7">Sigma-54 factor interaction domain-containing protein</fullName>
    </recommendedName>
</protein>
<evidence type="ECO:0000256" key="3">
    <source>
        <dbReference type="ARBA" id="ARBA00023015"/>
    </source>
</evidence>
<dbReference type="InterPro" id="IPR025944">
    <property type="entry name" value="Sigma_54_int_dom_CS"/>
</dbReference>
<evidence type="ECO:0000256" key="6">
    <source>
        <dbReference type="ARBA" id="ARBA00023163"/>
    </source>
</evidence>
<dbReference type="Pfam" id="PF25601">
    <property type="entry name" value="AAA_lid_14"/>
    <property type="match status" value="1"/>
</dbReference>
<dbReference type="PROSITE" id="PS50045">
    <property type="entry name" value="SIGMA54_INTERACT_4"/>
    <property type="match status" value="1"/>
</dbReference>
<dbReference type="Gene3D" id="1.10.10.60">
    <property type="entry name" value="Homeodomain-like"/>
    <property type="match status" value="1"/>
</dbReference>
<sequence>VPRERALSQDAARLATLSEVNEALAGGSSLRAALQRVLQLLDRRDSVVCGSITLLNPDTGLLHVEAAEGLTPEGRSARYKVGEGVTGRVVESGKPVIVPRASKEPMFLNRARRKNLEQRDISFICAPIKPRKEKKSVGAISIDLPFEKGRDYQGYVRFLDVVTSMIAQAIRVSHLVDAERQRLVDENVHLRDELKQRYDFANIVGTSRPMREVYAQVNQVAGANTTVLVRGESGTGKELIAHAIHYNSRRAKKPFVKVSCAALPDSLIESELFGYEKGAFTGAQNRKKGRFELADGGTLFLDEIGDLNASTQIKLLRVLQEREFERLGGTQPVKVDVRLLAATNSDVEGAMAAGTFREDLHYRLNVFTIFVPPLRERKTDVLLLADHFLERYAVEHGKPVKRISTPAIDMLMSYHWPGNVRELENALERAVLICDGNVIHAHDLPPSLQTGETSGTVMSLSFAEAVEAYEKDLIEDALKTTRGNRVKAAMLLQSTERIISYKVKKYEIDTGRYRN</sequence>
<dbReference type="PRINTS" id="PR01590">
    <property type="entry name" value="HTHFIS"/>
</dbReference>
<accession>A0A381RL10</accession>
<dbReference type="GO" id="GO:0006355">
    <property type="term" value="P:regulation of DNA-templated transcription"/>
    <property type="evidence" value="ECO:0007669"/>
    <property type="project" value="InterPro"/>
</dbReference>
<dbReference type="Pfam" id="PF13185">
    <property type="entry name" value="GAF_2"/>
    <property type="match status" value="1"/>
</dbReference>
<name>A0A381RL10_9ZZZZ</name>
<dbReference type="PROSITE" id="PS00676">
    <property type="entry name" value="SIGMA54_INTERACT_2"/>
    <property type="match status" value="1"/>
</dbReference>
<feature type="domain" description="Sigma-54 factor interaction" evidence="7">
    <location>
        <begin position="203"/>
        <end position="432"/>
    </location>
</feature>
<gene>
    <name evidence="8" type="ORF">METZ01_LOCUS45379</name>
</gene>
<dbReference type="PROSITE" id="PS00675">
    <property type="entry name" value="SIGMA54_INTERACT_1"/>
    <property type="match status" value="1"/>
</dbReference>
<dbReference type="CDD" id="cd00009">
    <property type="entry name" value="AAA"/>
    <property type="match status" value="1"/>
</dbReference>
<dbReference type="SUPFAM" id="SSF46689">
    <property type="entry name" value="Homeodomain-like"/>
    <property type="match status" value="1"/>
</dbReference>
<proteinExistence type="predicted"/>
<dbReference type="Gene3D" id="3.30.450.40">
    <property type="match status" value="1"/>
</dbReference>
<keyword evidence="2" id="KW-0067">ATP-binding</keyword>
<dbReference type="SUPFAM" id="SSF52540">
    <property type="entry name" value="P-loop containing nucleoside triphosphate hydrolases"/>
    <property type="match status" value="1"/>
</dbReference>
<dbReference type="AlphaFoldDB" id="A0A381RL10"/>
<dbReference type="InterPro" id="IPR002197">
    <property type="entry name" value="HTH_Fis"/>
</dbReference>
<dbReference type="SMART" id="SM00065">
    <property type="entry name" value="GAF"/>
    <property type="match status" value="1"/>
</dbReference>
<dbReference type="InterPro" id="IPR058031">
    <property type="entry name" value="AAA_lid_NorR"/>
</dbReference>
<dbReference type="Pfam" id="PF02954">
    <property type="entry name" value="HTH_8"/>
    <property type="match status" value="1"/>
</dbReference>
<feature type="non-terminal residue" evidence="8">
    <location>
        <position position="1"/>
    </location>
</feature>
<evidence type="ECO:0000256" key="4">
    <source>
        <dbReference type="ARBA" id="ARBA00023125"/>
    </source>
</evidence>
<keyword evidence="5" id="KW-0010">Activator</keyword>
<dbReference type="SMART" id="SM00382">
    <property type="entry name" value="AAA"/>
    <property type="match status" value="1"/>
</dbReference>
<dbReference type="InterPro" id="IPR003593">
    <property type="entry name" value="AAA+_ATPase"/>
</dbReference>
<reference evidence="8" key="1">
    <citation type="submission" date="2018-05" db="EMBL/GenBank/DDBJ databases">
        <authorList>
            <person name="Lanie J.A."/>
            <person name="Ng W.-L."/>
            <person name="Kazmierczak K.M."/>
            <person name="Andrzejewski T.M."/>
            <person name="Davidsen T.M."/>
            <person name="Wayne K.J."/>
            <person name="Tettelin H."/>
            <person name="Glass J.I."/>
            <person name="Rusch D."/>
            <person name="Podicherti R."/>
            <person name="Tsui H.-C.T."/>
            <person name="Winkler M.E."/>
        </authorList>
    </citation>
    <scope>NUCLEOTIDE SEQUENCE</scope>
</reference>
<organism evidence="8">
    <name type="scientific">marine metagenome</name>
    <dbReference type="NCBI Taxonomy" id="408172"/>
    <lineage>
        <taxon>unclassified sequences</taxon>
        <taxon>metagenomes</taxon>
        <taxon>ecological metagenomes</taxon>
    </lineage>
</organism>
<evidence type="ECO:0000256" key="1">
    <source>
        <dbReference type="ARBA" id="ARBA00022741"/>
    </source>
</evidence>
<evidence type="ECO:0000313" key="8">
    <source>
        <dbReference type="EMBL" id="SUZ92525.1"/>
    </source>
</evidence>
<dbReference type="Gene3D" id="1.10.8.60">
    <property type="match status" value="1"/>
</dbReference>
<evidence type="ECO:0000259" key="7">
    <source>
        <dbReference type="PROSITE" id="PS50045"/>
    </source>
</evidence>
<dbReference type="InterPro" id="IPR029016">
    <property type="entry name" value="GAF-like_dom_sf"/>
</dbReference>
<dbReference type="Gene3D" id="3.40.50.300">
    <property type="entry name" value="P-loop containing nucleotide triphosphate hydrolases"/>
    <property type="match status" value="1"/>
</dbReference>
<evidence type="ECO:0000256" key="2">
    <source>
        <dbReference type="ARBA" id="ARBA00022840"/>
    </source>
</evidence>
<evidence type="ECO:0000256" key="5">
    <source>
        <dbReference type="ARBA" id="ARBA00023159"/>
    </source>
</evidence>